<dbReference type="InterPro" id="IPR002820">
    <property type="entry name" value="Mopterin_CF_biosynth-C_dom"/>
</dbReference>
<dbReference type="InterPro" id="IPR001453">
    <property type="entry name" value="MoaB/Mog_dom"/>
</dbReference>
<feature type="domain" description="MoaB/Mog" evidence="8">
    <location>
        <begin position="197"/>
        <end position="341"/>
    </location>
</feature>
<keyword evidence="5 6" id="KW-0456">Lyase</keyword>
<feature type="region of interest" description="Disordered" evidence="7">
    <location>
        <begin position="149"/>
        <end position="187"/>
    </location>
</feature>
<dbReference type="Proteomes" id="UP000886889">
    <property type="component" value="Unassembled WGS sequence"/>
</dbReference>
<reference evidence="9" key="2">
    <citation type="journal article" date="2021" name="PeerJ">
        <title>Extensive microbial diversity within the chicken gut microbiome revealed by metagenomics and culture.</title>
        <authorList>
            <person name="Gilroy R."/>
            <person name="Ravi A."/>
            <person name="Getino M."/>
            <person name="Pursley I."/>
            <person name="Horton D.L."/>
            <person name="Alikhan N.F."/>
            <person name="Baker D."/>
            <person name="Gharbi K."/>
            <person name="Hall N."/>
            <person name="Watson M."/>
            <person name="Adriaenssens E.M."/>
            <person name="Foster-Nyarko E."/>
            <person name="Jarju S."/>
            <person name="Secka A."/>
            <person name="Antonio M."/>
            <person name="Oren A."/>
            <person name="Chaudhuri R.R."/>
            <person name="La Ragione R."/>
            <person name="Hildebrand F."/>
            <person name="Pallen M.J."/>
        </authorList>
    </citation>
    <scope>NUCLEOTIDE SEQUENCE</scope>
    <source>
        <strain evidence="9">ChiBcec6-7307</strain>
    </source>
</reference>
<dbReference type="AlphaFoldDB" id="A0A9D1T8Y5"/>
<dbReference type="NCBIfam" id="NF006870">
    <property type="entry name" value="PRK09364.1"/>
    <property type="match status" value="1"/>
</dbReference>
<dbReference type="NCBIfam" id="NF002947">
    <property type="entry name" value="PRK03604.1"/>
    <property type="match status" value="1"/>
</dbReference>
<dbReference type="GO" id="GO:0061799">
    <property type="term" value="F:cyclic pyranopterin monophosphate synthase activity"/>
    <property type="evidence" value="ECO:0007669"/>
    <property type="project" value="UniProtKB-UniRule"/>
</dbReference>
<evidence type="ECO:0000256" key="4">
    <source>
        <dbReference type="ARBA" id="ARBA00023150"/>
    </source>
</evidence>
<dbReference type="InterPro" id="IPR023045">
    <property type="entry name" value="MoaC"/>
</dbReference>
<feature type="binding site" evidence="6">
    <location>
        <begin position="75"/>
        <end position="77"/>
    </location>
    <ligand>
        <name>substrate</name>
    </ligand>
</feature>
<feature type="binding site" evidence="6">
    <location>
        <begin position="113"/>
        <end position="114"/>
    </location>
    <ligand>
        <name>substrate</name>
    </ligand>
</feature>
<dbReference type="EC" id="4.6.1.17" evidence="3 6"/>
<dbReference type="NCBIfam" id="TIGR00177">
    <property type="entry name" value="molyb_syn"/>
    <property type="match status" value="1"/>
</dbReference>
<protein>
    <recommendedName>
        <fullName evidence="3 6">Cyclic pyranopterin monophosphate synthase</fullName>
        <ecNumber evidence="3 6">4.6.1.17</ecNumber>
    </recommendedName>
    <alternativeName>
        <fullName evidence="6">Molybdenum cofactor biosynthesis protein C</fullName>
    </alternativeName>
</protein>
<dbReference type="GO" id="GO:0006777">
    <property type="term" value="P:Mo-molybdopterin cofactor biosynthetic process"/>
    <property type="evidence" value="ECO:0007669"/>
    <property type="project" value="UniProtKB-UniRule"/>
</dbReference>
<comment type="caution">
    <text evidence="9">The sequence shown here is derived from an EMBL/GenBank/DDBJ whole genome shotgun (WGS) entry which is preliminary data.</text>
</comment>
<dbReference type="CDD" id="cd01420">
    <property type="entry name" value="MoaC_PE"/>
    <property type="match status" value="1"/>
</dbReference>
<organism evidence="9 10">
    <name type="scientific">Candidatus Merdiplasma excrementigallinarum</name>
    <dbReference type="NCBI Taxonomy" id="2840864"/>
    <lineage>
        <taxon>Bacteria</taxon>
        <taxon>Bacillati</taxon>
        <taxon>Bacillota</taxon>
        <taxon>Clostridia</taxon>
        <taxon>Lachnospirales</taxon>
        <taxon>Lachnospiraceae</taxon>
        <taxon>Lachnospiraceae incertae sedis</taxon>
        <taxon>Candidatus Merdiplasma</taxon>
    </lineage>
</organism>
<dbReference type="SUPFAM" id="SSF55040">
    <property type="entry name" value="Molybdenum cofactor biosynthesis protein C, MoaC"/>
    <property type="match status" value="1"/>
</dbReference>
<dbReference type="HAMAP" id="MF_01224_B">
    <property type="entry name" value="MoaC_B"/>
    <property type="match status" value="1"/>
</dbReference>
<dbReference type="PANTHER" id="PTHR43764:SF1">
    <property type="entry name" value="MOLYBDOPTERIN MOLYBDOTRANSFERASE"/>
    <property type="match status" value="1"/>
</dbReference>
<dbReference type="Gene3D" id="3.30.70.640">
    <property type="entry name" value="Molybdopterin cofactor biosynthesis C (MoaC) domain"/>
    <property type="match status" value="1"/>
</dbReference>
<reference evidence="9" key="1">
    <citation type="submission" date="2020-10" db="EMBL/GenBank/DDBJ databases">
        <authorList>
            <person name="Gilroy R."/>
        </authorList>
    </citation>
    <scope>NUCLEOTIDE SEQUENCE</scope>
    <source>
        <strain evidence="9">ChiBcec6-7307</strain>
    </source>
</reference>
<keyword evidence="4 6" id="KW-0501">Molybdenum cofactor biosynthesis</keyword>
<comment type="catalytic activity">
    <reaction evidence="1 6">
        <text>(8S)-3',8-cyclo-7,8-dihydroguanosine 5'-triphosphate = cyclic pyranopterin phosphate + diphosphate</text>
        <dbReference type="Rhea" id="RHEA:49580"/>
        <dbReference type="ChEBI" id="CHEBI:33019"/>
        <dbReference type="ChEBI" id="CHEBI:59648"/>
        <dbReference type="ChEBI" id="CHEBI:131766"/>
        <dbReference type="EC" id="4.6.1.17"/>
    </reaction>
</comment>
<accession>A0A9D1T8Y5</accession>
<sequence length="354" mass="37522">MDKLTHFDGEGNAVMVDVSGKGDTLREALASGAIRMNREAFEAVARGTVGKGDVLGAARIAGIMGAKKTAQLIPLCHPVSLSRCTLDFELKPEEGEILARCRAKTEGKTGVEMEALTGVSAALLTIYDMCKALDKNMVMGNIHLEEKTGGKSGPFRFDGEAAGTGQKSLAGQKAPAGQEGSAGEIEDRKERIPLRVAVIVSSDLGYAGKRQDLSGPAIWEWVEAAKDRVVSLEILPDEQDRLAARMAAIADGGEADLILTSGGTGFSPRDVMPEATLQIGERQVPGIAEAMRAGSMNCTPRAMLSRAVSVIRKKTLIINLPGSPKAVRECLELIYPQLEHGIEILTGRTGNCGR</sequence>
<dbReference type="Pfam" id="PF00994">
    <property type="entry name" value="MoCF_biosynth"/>
    <property type="match status" value="1"/>
</dbReference>
<evidence type="ECO:0000313" key="10">
    <source>
        <dbReference type="Proteomes" id="UP000886889"/>
    </source>
</evidence>
<evidence type="ECO:0000259" key="8">
    <source>
        <dbReference type="SMART" id="SM00852"/>
    </source>
</evidence>
<dbReference type="PIRSF" id="PIRSF036594">
    <property type="entry name" value="MoaC_MogA"/>
    <property type="match status" value="1"/>
</dbReference>
<dbReference type="InterPro" id="IPR047594">
    <property type="entry name" value="MoaC_bact/euk"/>
</dbReference>
<dbReference type="Pfam" id="PF01967">
    <property type="entry name" value="MoaC"/>
    <property type="match status" value="1"/>
</dbReference>
<evidence type="ECO:0000256" key="3">
    <source>
        <dbReference type="ARBA" id="ARBA00012575"/>
    </source>
</evidence>
<dbReference type="EMBL" id="DVOS01000037">
    <property type="protein sequence ID" value="HIV23052.1"/>
    <property type="molecule type" value="Genomic_DNA"/>
</dbReference>
<comment type="function">
    <text evidence="6">Catalyzes the conversion of (8S)-3',8-cyclo-7,8-dihydroguanosine 5'-triphosphate to cyclic pyranopterin monophosphate (cPMP).</text>
</comment>
<dbReference type="SUPFAM" id="SSF53218">
    <property type="entry name" value="Molybdenum cofactor biosynthesis proteins"/>
    <property type="match status" value="1"/>
</dbReference>
<comment type="similarity">
    <text evidence="6">Belongs to the MoaC family.</text>
</comment>
<dbReference type="InterPro" id="IPR012247">
    <property type="entry name" value="MoaC_MogA"/>
</dbReference>
<dbReference type="PANTHER" id="PTHR43764">
    <property type="entry name" value="MOLYBDENUM COFACTOR BIOSYNTHESIS"/>
    <property type="match status" value="1"/>
</dbReference>
<dbReference type="InterPro" id="IPR036425">
    <property type="entry name" value="MoaB/Mog-like_dom_sf"/>
</dbReference>
<dbReference type="InterPro" id="IPR036522">
    <property type="entry name" value="MoaC_sf"/>
</dbReference>
<comment type="pathway">
    <text evidence="2 6">Cofactor biosynthesis; molybdopterin biosynthesis.</text>
</comment>
<evidence type="ECO:0000256" key="1">
    <source>
        <dbReference type="ARBA" id="ARBA00001637"/>
    </source>
</evidence>
<name>A0A9D1T8Y5_9FIRM</name>
<proteinExistence type="inferred from homology"/>
<evidence type="ECO:0000313" key="9">
    <source>
        <dbReference type="EMBL" id="HIV23052.1"/>
    </source>
</evidence>
<dbReference type="SMART" id="SM00852">
    <property type="entry name" value="MoCF_biosynth"/>
    <property type="match status" value="1"/>
</dbReference>
<dbReference type="InterPro" id="IPR051920">
    <property type="entry name" value="MPT_Adenylyltrnsfr/MoaC-Rel"/>
</dbReference>
<evidence type="ECO:0000256" key="6">
    <source>
        <dbReference type="HAMAP-Rule" id="MF_01224"/>
    </source>
</evidence>
<evidence type="ECO:0000256" key="7">
    <source>
        <dbReference type="SAM" id="MobiDB-lite"/>
    </source>
</evidence>
<evidence type="ECO:0000256" key="2">
    <source>
        <dbReference type="ARBA" id="ARBA00005046"/>
    </source>
</evidence>
<dbReference type="Gene3D" id="3.40.980.10">
    <property type="entry name" value="MoaB/Mog-like domain"/>
    <property type="match status" value="1"/>
</dbReference>
<comment type="subunit">
    <text evidence="6">Homohexamer; trimer of dimers.</text>
</comment>
<feature type="active site" evidence="6">
    <location>
        <position position="128"/>
    </location>
</feature>
<gene>
    <name evidence="6" type="primary">moaC</name>
    <name evidence="9" type="ORF">IAC80_03835</name>
</gene>
<dbReference type="NCBIfam" id="TIGR00581">
    <property type="entry name" value="moaC"/>
    <property type="match status" value="1"/>
</dbReference>
<evidence type="ECO:0000256" key="5">
    <source>
        <dbReference type="ARBA" id="ARBA00023239"/>
    </source>
</evidence>
<dbReference type="CDD" id="cd00886">
    <property type="entry name" value="MogA_MoaB"/>
    <property type="match status" value="1"/>
</dbReference>